<organism evidence="1 2">
    <name type="scientific">Chrysochromulina tobinii</name>
    <dbReference type="NCBI Taxonomy" id="1460289"/>
    <lineage>
        <taxon>Eukaryota</taxon>
        <taxon>Haptista</taxon>
        <taxon>Haptophyta</taxon>
        <taxon>Prymnesiophyceae</taxon>
        <taxon>Prymnesiales</taxon>
        <taxon>Chrysochromulinaceae</taxon>
        <taxon>Chrysochromulina</taxon>
    </lineage>
</organism>
<name>A0A0M0JE34_9EUKA</name>
<proteinExistence type="predicted"/>
<dbReference type="Proteomes" id="UP000037460">
    <property type="component" value="Unassembled WGS sequence"/>
</dbReference>
<gene>
    <name evidence="1" type="ORF">Ctob_000666</name>
</gene>
<accession>A0A0M0JE34</accession>
<keyword evidence="2" id="KW-1185">Reference proteome</keyword>
<dbReference type="EMBL" id="JWZX01003073">
    <property type="protein sequence ID" value="KOO24617.1"/>
    <property type="molecule type" value="Genomic_DNA"/>
</dbReference>
<evidence type="ECO:0000313" key="2">
    <source>
        <dbReference type="Proteomes" id="UP000037460"/>
    </source>
</evidence>
<reference evidence="2" key="1">
    <citation type="journal article" date="2015" name="PLoS Genet.">
        <title>Genome Sequence and Transcriptome Analyses of Chrysochromulina tobin: Metabolic Tools for Enhanced Algal Fitness in the Prominent Order Prymnesiales (Haptophyceae).</title>
        <authorList>
            <person name="Hovde B.T."/>
            <person name="Deodato C.R."/>
            <person name="Hunsperger H.M."/>
            <person name="Ryken S.A."/>
            <person name="Yost W."/>
            <person name="Jha R.K."/>
            <person name="Patterson J."/>
            <person name="Monnat R.J. Jr."/>
            <person name="Barlow S.B."/>
            <person name="Starkenburg S.R."/>
            <person name="Cattolico R.A."/>
        </authorList>
    </citation>
    <scope>NUCLEOTIDE SEQUENCE</scope>
    <source>
        <strain evidence="2">CCMP291</strain>
    </source>
</reference>
<protein>
    <submittedName>
        <fullName evidence="1">Uncharacterized protein</fullName>
    </submittedName>
</protein>
<dbReference type="AlphaFoldDB" id="A0A0M0JE34"/>
<dbReference type="OrthoDB" id="10552152at2759"/>
<evidence type="ECO:0000313" key="1">
    <source>
        <dbReference type="EMBL" id="KOO24617.1"/>
    </source>
</evidence>
<comment type="caution">
    <text evidence="1">The sequence shown here is derived from an EMBL/GenBank/DDBJ whole genome shotgun (WGS) entry which is preliminary data.</text>
</comment>
<sequence length="73" mass="7810">MEKYEPIFCVKVEAVQTHHNQAATLASNKNASKAVRDKLKAQQAAAAIVDAAKQGKMVKEFTKKQAGPSSNPG</sequence>